<proteinExistence type="predicted"/>
<sequence>MSSTASAATASSEAPVPQRSCLAKKKVEETDMATDEESVESEYYGAQPPIELIRQWHDHGGWYNRKDPGTLGDRWPSMTTAQWPRSGGFFFGKGGA</sequence>
<evidence type="ECO:0000313" key="3">
    <source>
        <dbReference type="Proteomes" id="UP001642464"/>
    </source>
</evidence>
<feature type="compositionally biased region" description="Acidic residues" evidence="1">
    <location>
        <begin position="30"/>
        <end position="40"/>
    </location>
</feature>
<organism evidence="2 3">
    <name type="scientific">Durusdinium trenchii</name>
    <dbReference type="NCBI Taxonomy" id="1381693"/>
    <lineage>
        <taxon>Eukaryota</taxon>
        <taxon>Sar</taxon>
        <taxon>Alveolata</taxon>
        <taxon>Dinophyceae</taxon>
        <taxon>Suessiales</taxon>
        <taxon>Symbiodiniaceae</taxon>
        <taxon>Durusdinium</taxon>
    </lineage>
</organism>
<feature type="compositionally biased region" description="Low complexity" evidence="1">
    <location>
        <begin position="1"/>
        <end position="14"/>
    </location>
</feature>
<keyword evidence="3" id="KW-1185">Reference proteome</keyword>
<reference evidence="2 3" key="1">
    <citation type="submission" date="2024-02" db="EMBL/GenBank/DDBJ databases">
        <authorList>
            <person name="Chen Y."/>
            <person name="Shah S."/>
            <person name="Dougan E. K."/>
            <person name="Thang M."/>
            <person name="Chan C."/>
        </authorList>
    </citation>
    <scope>NUCLEOTIDE SEQUENCE [LARGE SCALE GENOMIC DNA]</scope>
</reference>
<comment type="caution">
    <text evidence="2">The sequence shown here is derived from an EMBL/GenBank/DDBJ whole genome shotgun (WGS) entry which is preliminary data.</text>
</comment>
<name>A0ABP0MJP8_9DINO</name>
<dbReference type="EMBL" id="CAXAMM010021668">
    <property type="protein sequence ID" value="CAK9050360.1"/>
    <property type="molecule type" value="Genomic_DNA"/>
</dbReference>
<feature type="region of interest" description="Disordered" evidence="1">
    <location>
        <begin position="1"/>
        <end position="45"/>
    </location>
</feature>
<dbReference type="InterPro" id="IPR027417">
    <property type="entry name" value="P-loop_NTPase"/>
</dbReference>
<protein>
    <submittedName>
        <fullName evidence="2">Dynein axonemal heavy chain 1 (Axonemal beta dynein heavy chain 1) (Ciliary dynein heavy chain 1) (MDHC7)</fullName>
    </submittedName>
</protein>
<accession>A0ABP0MJP8</accession>
<gene>
    <name evidence="2" type="ORF">SCF082_LOCUS27781</name>
</gene>
<evidence type="ECO:0000256" key="1">
    <source>
        <dbReference type="SAM" id="MobiDB-lite"/>
    </source>
</evidence>
<dbReference type="Pfam" id="PF12775">
    <property type="entry name" value="AAA_7"/>
    <property type="match status" value="1"/>
</dbReference>
<evidence type="ECO:0000313" key="2">
    <source>
        <dbReference type="EMBL" id="CAK9050360.1"/>
    </source>
</evidence>
<dbReference type="Gene3D" id="3.40.50.300">
    <property type="entry name" value="P-loop containing nucleotide triphosphate hydrolases"/>
    <property type="match status" value="1"/>
</dbReference>
<dbReference type="Proteomes" id="UP001642464">
    <property type="component" value="Unassembled WGS sequence"/>
</dbReference>